<evidence type="ECO:0000256" key="2">
    <source>
        <dbReference type="ARBA" id="ARBA00022475"/>
    </source>
</evidence>
<dbReference type="RefSeq" id="WP_245744221.1">
    <property type="nucleotide sequence ID" value="NZ_FNZF01000001.1"/>
</dbReference>
<name>A0A1H6UHA4_9BACL</name>
<keyword evidence="3 6" id="KW-0812">Transmembrane</keyword>
<dbReference type="PANTHER" id="PTHR43652:SF2">
    <property type="entry name" value="BASIC AMINO ACID ANTIPORTER YFCC-RELATED"/>
    <property type="match status" value="1"/>
</dbReference>
<evidence type="ECO:0000313" key="8">
    <source>
        <dbReference type="Proteomes" id="UP000199200"/>
    </source>
</evidence>
<comment type="subcellular location">
    <subcellularLocation>
        <location evidence="1">Cell membrane</location>
        <topology evidence="1">Multi-pass membrane protein</topology>
    </subcellularLocation>
</comment>
<accession>A0A1H6UHA4</accession>
<protein>
    <submittedName>
        <fullName evidence="7">Uncharacterized membrane protein YfcC, ion transporter superfamily</fullName>
    </submittedName>
</protein>
<dbReference type="PANTHER" id="PTHR43652">
    <property type="entry name" value="BASIC AMINO ACID ANTIPORTER YFCC-RELATED"/>
    <property type="match status" value="1"/>
</dbReference>
<feature type="transmembrane region" description="Helical" evidence="6">
    <location>
        <begin position="352"/>
        <end position="372"/>
    </location>
</feature>
<dbReference type="InterPro" id="IPR051679">
    <property type="entry name" value="DASS-Related_Transporters"/>
</dbReference>
<reference evidence="8" key="1">
    <citation type="submission" date="2016-10" db="EMBL/GenBank/DDBJ databases">
        <authorList>
            <person name="Varghese N."/>
            <person name="Submissions S."/>
        </authorList>
    </citation>
    <scope>NUCLEOTIDE SEQUENCE [LARGE SCALE GENOMIC DNA]</scope>
    <source>
        <strain evidence="8">CGMCC 1.6763</strain>
    </source>
</reference>
<evidence type="ECO:0000256" key="5">
    <source>
        <dbReference type="ARBA" id="ARBA00023136"/>
    </source>
</evidence>
<feature type="transmembrane region" description="Helical" evidence="6">
    <location>
        <begin position="116"/>
        <end position="149"/>
    </location>
</feature>
<dbReference type="InterPro" id="IPR018385">
    <property type="entry name" value="C4_dicarb_anaerob_car-like"/>
</dbReference>
<dbReference type="GO" id="GO:0005886">
    <property type="term" value="C:plasma membrane"/>
    <property type="evidence" value="ECO:0007669"/>
    <property type="project" value="UniProtKB-SubCell"/>
</dbReference>
<gene>
    <name evidence="7" type="ORF">SAMN04488127_0671</name>
</gene>
<keyword evidence="2" id="KW-1003">Cell membrane</keyword>
<feature type="transmembrane region" description="Helical" evidence="6">
    <location>
        <begin position="80"/>
        <end position="104"/>
    </location>
</feature>
<proteinExistence type="predicted"/>
<evidence type="ECO:0000256" key="3">
    <source>
        <dbReference type="ARBA" id="ARBA00022692"/>
    </source>
</evidence>
<evidence type="ECO:0000256" key="6">
    <source>
        <dbReference type="SAM" id="Phobius"/>
    </source>
</evidence>
<feature type="transmembrane region" description="Helical" evidence="6">
    <location>
        <begin position="197"/>
        <end position="219"/>
    </location>
</feature>
<feature type="transmembrane region" description="Helical" evidence="6">
    <location>
        <begin position="314"/>
        <end position="332"/>
    </location>
</feature>
<dbReference type="Proteomes" id="UP000199200">
    <property type="component" value="Unassembled WGS sequence"/>
</dbReference>
<sequence>MTEKKKRRFEMPDAFVIIFGILVLAVLMTYILPAGEFQREEVDGRNVVIEGTYERIENEPTSLLSTFTSIQQGLIDSAPIIFMVLIIGGAVGVIEHTGAINSGVNALISRTKNQQYLLVAAFIAIFAVLDFVGISGNAIIAFIPIGIVLARALNLDPIVGVAMVYLGQYVGVATGTFDPVITGLAQSIAELELFSGWHLRLIAFFILLAITMTYILLYVKRINKDRSKSLLSFEETGEPVKESGEKFGPFTGRHKLVLLTALAFMATFIFGVFQFEWSTNELAGIFIMMSIAAALVGGIRMNEYVHVFIKGAQGIVYGALVIGLARAVVVVLENGKVLDTIVNAAFQPMAQLPMFLAAEAMFIFNLLFNLIITSGTGQAAIVMPFMVPLADMLDITRQTAVLSFKLGDGTTNIIAPTSGVLMAVLAVGKVPYSKWFKFVLPLVLMWTVVGIIMVAVAVMTGYQ</sequence>
<keyword evidence="5 6" id="KW-0472">Membrane</keyword>
<feature type="transmembrane region" description="Helical" evidence="6">
    <location>
        <begin position="256"/>
        <end position="277"/>
    </location>
</feature>
<dbReference type="AlphaFoldDB" id="A0A1H6UHA4"/>
<keyword evidence="4 6" id="KW-1133">Transmembrane helix</keyword>
<dbReference type="EMBL" id="FNZF01000001">
    <property type="protein sequence ID" value="SEI87172.1"/>
    <property type="molecule type" value="Genomic_DNA"/>
</dbReference>
<evidence type="ECO:0000256" key="4">
    <source>
        <dbReference type="ARBA" id="ARBA00022989"/>
    </source>
</evidence>
<dbReference type="Pfam" id="PF03606">
    <property type="entry name" value="DcuC"/>
    <property type="match status" value="1"/>
</dbReference>
<keyword evidence="8" id="KW-1185">Reference proteome</keyword>
<feature type="transmembrane region" description="Helical" evidence="6">
    <location>
        <begin position="283"/>
        <end position="302"/>
    </location>
</feature>
<feature type="transmembrane region" description="Helical" evidence="6">
    <location>
        <begin position="438"/>
        <end position="462"/>
    </location>
</feature>
<evidence type="ECO:0000313" key="7">
    <source>
        <dbReference type="EMBL" id="SEI87172.1"/>
    </source>
</evidence>
<evidence type="ECO:0000256" key="1">
    <source>
        <dbReference type="ARBA" id="ARBA00004651"/>
    </source>
</evidence>
<organism evidence="7 8">
    <name type="scientific">Bhargavaea ginsengi</name>
    <dbReference type="NCBI Taxonomy" id="426757"/>
    <lineage>
        <taxon>Bacteria</taxon>
        <taxon>Bacillati</taxon>
        <taxon>Bacillota</taxon>
        <taxon>Bacilli</taxon>
        <taxon>Bacillales</taxon>
        <taxon>Caryophanaceae</taxon>
        <taxon>Bhargavaea</taxon>
    </lineage>
</organism>
<feature type="transmembrane region" description="Helical" evidence="6">
    <location>
        <begin position="12"/>
        <end position="32"/>
    </location>
</feature>
<dbReference type="STRING" id="426757.SAMN04488127_0671"/>